<dbReference type="InterPro" id="IPR039426">
    <property type="entry name" value="TonB-dep_rcpt-like"/>
</dbReference>
<accession>A0ABT2D5B6</accession>
<keyword evidence="3 14" id="KW-0813">Transport</keyword>
<feature type="short sequence motif" description="TonB C-terminal box" evidence="15">
    <location>
        <begin position="727"/>
        <end position="744"/>
    </location>
</feature>
<evidence type="ECO:0000256" key="13">
    <source>
        <dbReference type="ARBA" id="ARBA00023237"/>
    </source>
</evidence>
<evidence type="ECO:0000256" key="3">
    <source>
        <dbReference type="ARBA" id="ARBA00022448"/>
    </source>
</evidence>
<keyword evidence="9" id="KW-0406">Ion transport</keyword>
<keyword evidence="11 14" id="KW-0472">Membrane</keyword>
<dbReference type="Gene3D" id="2.170.130.10">
    <property type="entry name" value="TonB-dependent receptor, plug domain"/>
    <property type="match status" value="1"/>
</dbReference>
<sequence length="744" mass="80756">MSDDRFARTQLALLISIAFACAPSRAASDDTPAEVAAPVATVVVSAKSGDYLGNNTASAVAPTQASLTATEPQSIITRDFIELSVTPTTEYSRIVNVAPSVSGDSSNGPGLSETKTTMRGFSDDQYNITFDGIPWGDTNNPAHHSTSFFPGSTIGGAIVERGPGNADNLGYATFGGSINLYSKKPQKDQQFSVFGSAGTWNTALAGFSYESGRLPGFNNGTVQANFQHLKSDGYLSLNSIKSDNYLLKVRRAVGDATVITLFASANRIKYVQPDNSKGPTLAQVALHGKNYSLNNDPASFNYAGYNHTAKDTDFSYLRAETNWGSGWNTDNQLYSYAYDNETISSTDPTGATAPGTKVGPAGNKDIPGIDKRNKYRVYGDIFRLNKQFDAGVLRTGVWYEYSDTDRHQYDLDLTLGGVRDPRETKPAPVQNPSVLFDQQSTIHNLQPFAQFEWAVTPDLTVTPGVKYLRITRAVDADVNQTTRLPQHTSVDYHTTLPFLTANQQLSNSLAVYAQYAKGYQIPDLKSFYIADPTKNSSDPQKSVNYQLGVVGQSDALTWDVDVYKIDFTNKYVSNGLGGADAAYINVGGATYKGLEAQATWMVGNGFALYANGSKNKATANDTGKTISGSPDMTAALGLLYNAGPWSASLIGKRTGEVRQADYDPAKPLAYDTYLTKAYTNTDLSLAYRFTRPGMGIRMLKLQLNVFNLFNHQDVTSISPAKNVAYDQYTFQAPRSFQVSLKADF</sequence>
<feature type="signal peptide" evidence="17">
    <location>
        <begin position="1"/>
        <end position="26"/>
    </location>
</feature>
<evidence type="ECO:0000256" key="12">
    <source>
        <dbReference type="ARBA" id="ARBA00023170"/>
    </source>
</evidence>
<dbReference type="InterPro" id="IPR037066">
    <property type="entry name" value="Plug_dom_sf"/>
</dbReference>
<dbReference type="InterPro" id="IPR010917">
    <property type="entry name" value="TonB_rcpt_CS"/>
</dbReference>
<evidence type="ECO:0000256" key="15">
    <source>
        <dbReference type="PROSITE-ProRule" id="PRU10144"/>
    </source>
</evidence>
<keyword evidence="5" id="KW-0410">Iron transport</keyword>
<evidence type="ECO:0000256" key="2">
    <source>
        <dbReference type="ARBA" id="ARBA00009810"/>
    </source>
</evidence>
<evidence type="ECO:0000313" key="21">
    <source>
        <dbReference type="Proteomes" id="UP001206126"/>
    </source>
</evidence>
<dbReference type="PANTHER" id="PTHR32552">
    <property type="entry name" value="FERRICHROME IRON RECEPTOR-RELATED"/>
    <property type="match status" value="1"/>
</dbReference>
<feature type="chain" id="PRO_5046231811" evidence="17">
    <location>
        <begin position="27"/>
        <end position="744"/>
    </location>
</feature>
<evidence type="ECO:0000256" key="11">
    <source>
        <dbReference type="ARBA" id="ARBA00023136"/>
    </source>
</evidence>
<comment type="caution">
    <text evidence="20">The sequence shown here is derived from an EMBL/GenBank/DDBJ whole genome shotgun (WGS) entry which is preliminary data.</text>
</comment>
<evidence type="ECO:0000256" key="5">
    <source>
        <dbReference type="ARBA" id="ARBA00022496"/>
    </source>
</evidence>
<keyword evidence="21" id="KW-1185">Reference proteome</keyword>
<dbReference type="Pfam" id="PF07715">
    <property type="entry name" value="Plug"/>
    <property type="match status" value="1"/>
</dbReference>
<dbReference type="PANTHER" id="PTHR32552:SF89">
    <property type="entry name" value="CATECHOLATE SIDEROPHORE RECEPTOR FIU"/>
    <property type="match status" value="1"/>
</dbReference>
<evidence type="ECO:0000256" key="16">
    <source>
        <dbReference type="RuleBase" id="RU003357"/>
    </source>
</evidence>
<evidence type="ECO:0000259" key="18">
    <source>
        <dbReference type="Pfam" id="PF00593"/>
    </source>
</evidence>
<keyword evidence="12 20" id="KW-0675">Receptor</keyword>
<evidence type="ECO:0000313" key="20">
    <source>
        <dbReference type="EMBL" id="MCS0806501.1"/>
    </source>
</evidence>
<comment type="similarity">
    <text evidence="2 14 16">Belongs to the TonB-dependent receptor family.</text>
</comment>
<dbReference type="InterPro" id="IPR000531">
    <property type="entry name" value="Beta-barrel_TonB"/>
</dbReference>
<feature type="domain" description="TonB-dependent receptor-like beta-barrel" evidence="18">
    <location>
        <begin position="274"/>
        <end position="708"/>
    </location>
</feature>
<protein>
    <submittedName>
        <fullName evidence="20">TonB-dependent receptor</fullName>
    </submittedName>
</protein>
<evidence type="ECO:0000256" key="17">
    <source>
        <dbReference type="SAM" id="SignalP"/>
    </source>
</evidence>
<dbReference type="InterPro" id="IPR036942">
    <property type="entry name" value="Beta-barrel_TonB_sf"/>
</dbReference>
<name>A0ABT2D5B6_9BURK</name>
<dbReference type="RefSeq" id="WP_258820291.1">
    <property type="nucleotide sequence ID" value="NZ_JANUHB010000001.1"/>
</dbReference>
<evidence type="ECO:0000256" key="4">
    <source>
        <dbReference type="ARBA" id="ARBA00022452"/>
    </source>
</evidence>
<keyword evidence="7 17" id="KW-0732">Signal</keyword>
<dbReference type="SUPFAM" id="SSF56935">
    <property type="entry name" value="Porins"/>
    <property type="match status" value="1"/>
</dbReference>
<feature type="domain" description="TonB-dependent receptor plug" evidence="19">
    <location>
        <begin position="70"/>
        <end position="171"/>
    </location>
</feature>
<keyword evidence="10 16" id="KW-0798">TonB box</keyword>
<dbReference type="PROSITE" id="PS51257">
    <property type="entry name" value="PROKAR_LIPOPROTEIN"/>
    <property type="match status" value="1"/>
</dbReference>
<dbReference type="Proteomes" id="UP001206126">
    <property type="component" value="Unassembled WGS sequence"/>
</dbReference>
<dbReference type="Gene3D" id="2.40.170.20">
    <property type="entry name" value="TonB-dependent receptor, beta-barrel domain"/>
    <property type="match status" value="1"/>
</dbReference>
<proteinExistence type="inferred from homology"/>
<evidence type="ECO:0000256" key="9">
    <source>
        <dbReference type="ARBA" id="ARBA00023065"/>
    </source>
</evidence>
<reference evidence="20 21" key="1">
    <citation type="submission" date="2022-08" db="EMBL/GenBank/DDBJ databases">
        <title>Reclassification of Massilia species as members of the genera Telluria, Duganella, Pseudoduganella, Mokoshia gen. nov. and Zemynaea gen. nov. using orthogonal and non-orthogonal genome-based approaches.</title>
        <authorList>
            <person name="Bowman J.P."/>
        </authorList>
    </citation>
    <scope>NUCLEOTIDE SEQUENCE [LARGE SCALE GENOMIC DNA]</scope>
    <source>
        <strain evidence="20 21">JCM 31605</strain>
    </source>
</reference>
<evidence type="ECO:0000256" key="14">
    <source>
        <dbReference type="PROSITE-ProRule" id="PRU01360"/>
    </source>
</evidence>
<evidence type="ECO:0000256" key="10">
    <source>
        <dbReference type="ARBA" id="ARBA00023077"/>
    </source>
</evidence>
<dbReference type="PROSITE" id="PS52016">
    <property type="entry name" value="TONB_DEPENDENT_REC_3"/>
    <property type="match status" value="1"/>
</dbReference>
<keyword evidence="13 14" id="KW-0998">Cell outer membrane</keyword>
<evidence type="ECO:0000256" key="7">
    <source>
        <dbReference type="ARBA" id="ARBA00022729"/>
    </source>
</evidence>
<keyword evidence="4 14" id="KW-1134">Transmembrane beta strand</keyword>
<dbReference type="Pfam" id="PF00593">
    <property type="entry name" value="TonB_dep_Rec_b-barrel"/>
    <property type="match status" value="1"/>
</dbReference>
<gene>
    <name evidence="20" type="ORF">NX774_01000</name>
</gene>
<organism evidence="20 21">
    <name type="scientific">Massilia agilis</name>
    <dbReference type="NCBI Taxonomy" id="1811226"/>
    <lineage>
        <taxon>Bacteria</taxon>
        <taxon>Pseudomonadati</taxon>
        <taxon>Pseudomonadota</taxon>
        <taxon>Betaproteobacteria</taxon>
        <taxon>Burkholderiales</taxon>
        <taxon>Oxalobacteraceae</taxon>
        <taxon>Telluria group</taxon>
        <taxon>Massilia</taxon>
    </lineage>
</organism>
<keyword evidence="6 14" id="KW-0812">Transmembrane</keyword>
<evidence type="ECO:0000259" key="19">
    <source>
        <dbReference type="Pfam" id="PF07715"/>
    </source>
</evidence>
<dbReference type="InterPro" id="IPR012910">
    <property type="entry name" value="Plug_dom"/>
</dbReference>
<comment type="subcellular location">
    <subcellularLocation>
        <location evidence="1 14">Cell outer membrane</location>
        <topology evidence="1 14">Multi-pass membrane protein</topology>
    </subcellularLocation>
</comment>
<evidence type="ECO:0000256" key="6">
    <source>
        <dbReference type="ARBA" id="ARBA00022692"/>
    </source>
</evidence>
<evidence type="ECO:0000256" key="8">
    <source>
        <dbReference type="ARBA" id="ARBA00023004"/>
    </source>
</evidence>
<keyword evidence="8" id="KW-0408">Iron</keyword>
<dbReference type="EMBL" id="JANUHB010000001">
    <property type="protein sequence ID" value="MCS0806501.1"/>
    <property type="molecule type" value="Genomic_DNA"/>
</dbReference>
<evidence type="ECO:0000256" key="1">
    <source>
        <dbReference type="ARBA" id="ARBA00004571"/>
    </source>
</evidence>
<dbReference type="PROSITE" id="PS01156">
    <property type="entry name" value="TONB_DEPENDENT_REC_2"/>
    <property type="match status" value="1"/>
</dbReference>